<evidence type="ECO:0000313" key="3">
    <source>
        <dbReference type="EMBL" id="WUV44958.1"/>
    </source>
</evidence>
<sequence>MRAQGFRVDPICRVLTEQGVQVAGRTYRNWKTAPASARTVTDAYLTDALLATAGTPEGMYGRRKMTPYLRRQGYRVSLGTVDRLMRDEGLSGVVRGGKHRTTIAGKGAGHRRAPDLVDRDFTAAEPNRKWVTDFTYVPTWSGFVYVSRSWSTVSRVPSWAGRPPPSRTPRWLPPR</sequence>
<dbReference type="Proteomes" id="UP001432062">
    <property type="component" value="Chromosome"/>
</dbReference>
<dbReference type="Pfam" id="PF13276">
    <property type="entry name" value="HTH_21"/>
    <property type="match status" value="1"/>
</dbReference>
<evidence type="ECO:0000259" key="2">
    <source>
        <dbReference type="Pfam" id="PF13276"/>
    </source>
</evidence>
<dbReference type="PANTHER" id="PTHR46889:SF4">
    <property type="entry name" value="TRANSPOSASE INSO FOR INSERTION SEQUENCE ELEMENT IS911B-RELATED"/>
    <property type="match status" value="1"/>
</dbReference>
<name>A0ABZ1YPL4_9NOCA</name>
<keyword evidence="4" id="KW-1185">Reference proteome</keyword>
<reference evidence="3" key="1">
    <citation type="submission" date="2022-10" db="EMBL/GenBank/DDBJ databases">
        <title>The complete genomes of actinobacterial strains from the NBC collection.</title>
        <authorList>
            <person name="Joergensen T.S."/>
            <person name="Alvarez Arevalo M."/>
            <person name="Sterndorff E.B."/>
            <person name="Faurdal D."/>
            <person name="Vuksanovic O."/>
            <person name="Mourched A.-S."/>
            <person name="Charusanti P."/>
            <person name="Shaw S."/>
            <person name="Blin K."/>
            <person name="Weber T."/>
        </authorList>
    </citation>
    <scope>NUCLEOTIDE SEQUENCE</scope>
    <source>
        <strain evidence="3">NBC_01482</strain>
    </source>
</reference>
<gene>
    <name evidence="3" type="ORF">OG563_38460</name>
</gene>
<organism evidence="3 4">
    <name type="scientific">Nocardia vinacea</name>
    <dbReference type="NCBI Taxonomy" id="96468"/>
    <lineage>
        <taxon>Bacteria</taxon>
        <taxon>Bacillati</taxon>
        <taxon>Actinomycetota</taxon>
        <taxon>Actinomycetes</taxon>
        <taxon>Mycobacteriales</taxon>
        <taxon>Nocardiaceae</taxon>
        <taxon>Nocardia</taxon>
    </lineage>
</organism>
<protein>
    <submittedName>
        <fullName evidence="3">IS3 family transposase</fullName>
    </submittedName>
</protein>
<feature type="compositionally biased region" description="Pro residues" evidence="1">
    <location>
        <begin position="162"/>
        <end position="175"/>
    </location>
</feature>
<evidence type="ECO:0000313" key="4">
    <source>
        <dbReference type="Proteomes" id="UP001432062"/>
    </source>
</evidence>
<dbReference type="RefSeq" id="WP_329408217.1">
    <property type="nucleotide sequence ID" value="NZ_CP109441.1"/>
</dbReference>
<accession>A0ABZ1YPL4</accession>
<dbReference type="EMBL" id="CP109441">
    <property type="protein sequence ID" value="WUV44958.1"/>
    <property type="molecule type" value="Genomic_DNA"/>
</dbReference>
<dbReference type="InterPro" id="IPR025948">
    <property type="entry name" value="HTH-like_dom"/>
</dbReference>
<feature type="region of interest" description="Disordered" evidence="1">
    <location>
        <begin position="156"/>
        <end position="175"/>
    </location>
</feature>
<dbReference type="InterPro" id="IPR050900">
    <property type="entry name" value="Transposase_IS3/IS150/IS904"/>
</dbReference>
<proteinExistence type="predicted"/>
<evidence type="ECO:0000256" key="1">
    <source>
        <dbReference type="SAM" id="MobiDB-lite"/>
    </source>
</evidence>
<feature type="domain" description="HTH-like" evidence="2">
    <location>
        <begin position="58"/>
        <end position="96"/>
    </location>
</feature>
<dbReference type="PANTHER" id="PTHR46889">
    <property type="entry name" value="TRANSPOSASE INSF FOR INSERTION SEQUENCE IS3B-RELATED"/>
    <property type="match status" value="1"/>
</dbReference>